<comment type="subcellular location">
    <subcellularLocation>
        <location evidence="1">Cell membrane</location>
        <topology evidence="1">Multi-pass membrane protein</topology>
    </subcellularLocation>
</comment>
<dbReference type="InterPro" id="IPR019264">
    <property type="entry name" value="DUF2179"/>
</dbReference>
<sequence length="287" mass="31921">MSYFKQRLKSSVVWNLFLLATGAFFFALGLKAIAIPHEFITGGISGLGLLLFYTSGILTPGLWYLIINIPLFLVGWIFISRRFFFYSLFGMIISSIFMEMIPWTIEIKDPFLAVLACGTIFGAGGGIALHSLGSLGGMDIISIMVNQKFGIRIGSFLFFFNLLLFIFSFGFLDTDVVLYSIALSFVVSQVLDQVLTMFNQRKMVLIVSDLNNEIAPVVLSSLKRGATFLNGTGAYTGEEKKILLTVVHSHQVKRLEEIVLTIDHDALMITENTFDVLGRGFSTPKVY</sequence>
<name>C0QLX2_DESAH</name>
<dbReference type="STRING" id="177437.HRM2_11660"/>
<keyword evidence="3 6" id="KW-0812">Transmembrane</keyword>
<dbReference type="InterPro" id="IPR051461">
    <property type="entry name" value="UPF0750_membrane"/>
</dbReference>
<dbReference type="PIRSF" id="PIRSF006483">
    <property type="entry name" value="Membrane_protein_YitT"/>
    <property type="match status" value="1"/>
</dbReference>
<accession>C0QLX2</accession>
<dbReference type="HOGENOM" id="CLU_063199_1_1_7"/>
<keyword evidence="9" id="KW-1185">Reference proteome</keyword>
<proteinExistence type="predicted"/>
<dbReference type="AlphaFoldDB" id="C0QLX2"/>
<evidence type="ECO:0000256" key="3">
    <source>
        <dbReference type="ARBA" id="ARBA00022692"/>
    </source>
</evidence>
<dbReference type="Pfam" id="PF02588">
    <property type="entry name" value="YitT_membrane"/>
    <property type="match status" value="1"/>
</dbReference>
<feature type="transmembrane region" description="Helical" evidence="6">
    <location>
        <begin position="178"/>
        <end position="198"/>
    </location>
</feature>
<dbReference type="eggNOG" id="COG1284">
    <property type="taxonomic scope" value="Bacteria"/>
</dbReference>
<dbReference type="GO" id="GO:0005886">
    <property type="term" value="C:plasma membrane"/>
    <property type="evidence" value="ECO:0007669"/>
    <property type="project" value="UniProtKB-SubCell"/>
</dbReference>
<evidence type="ECO:0000259" key="7">
    <source>
        <dbReference type="Pfam" id="PF10035"/>
    </source>
</evidence>
<dbReference type="Gene3D" id="3.30.70.120">
    <property type="match status" value="1"/>
</dbReference>
<feature type="transmembrane region" description="Helical" evidence="6">
    <location>
        <begin position="12"/>
        <end position="30"/>
    </location>
</feature>
<keyword evidence="4 6" id="KW-1133">Transmembrane helix</keyword>
<evidence type="ECO:0000256" key="2">
    <source>
        <dbReference type="ARBA" id="ARBA00022475"/>
    </source>
</evidence>
<evidence type="ECO:0000256" key="6">
    <source>
        <dbReference type="SAM" id="Phobius"/>
    </source>
</evidence>
<reference evidence="8 9" key="1">
    <citation type="journal article" date="2009" name="Environ. Microbiol.">
        <title>Genome sequence of Desulfobacterium autotrophicum HRM2, a marine sulfate reducer oxidizing organic carbon completely to carbon dioxide.</title>
        <authorList>
            <person name="Strittmatter A.W."/>
            <person name="Liesegang H."/>
            <person name="Rabus R."/>
            <person name="Decker I."/>
            <person name="Amann J."/>
            <person name="Andres S."/>
            <person name="Henne A."/>
            <person name="Fricke W.F."/>
            <person name="Martinez-Arias R."/>
            <person name="Bartels D."/>
            <person name="Goesmann A."/>
            <person name="Krause L."/>
            <person name="Puehler A."/>
            <person name="Klenk H.P."/>
            <person name="Richter M."/>
            <person name="Schuler M."/>
            <person name="Gloeckner F.O."/>
            <person name="Meyerdierks A."/>
            <person name="Gottschalk G."/>
            <person name="Amann R."/>
        </authorList>
    </citation>
    <scope>NUCLEOTIDE SEQUENCE [LARGE SCALE GENOMIC DNA]</scope>
    <source>
        <strain evidence="9">ATCC 43914 / DSM 3382 / HRM2</strain>
    </source>
</reference>
<feature type="domain" description="DUF2179" evidence="7">
    <location>
        <begin position="224"/>
        <end position="278"/>
    </location>
</feature>
<feature type="transmembrane region" description="Helical" evidence="6">
    <location>
        <begin position="50"/>
        <end position="76"/>
    </location>
</feature>
<evidence type="ECO:0000256" key="5">
    <source>
        <dbReference type="ARBA" id="ARBA00023136"/>
    </source>
</evidence>
<dbReference type="KEGG" id="dat:HRM2_11660"/>
<feature type="transmembrane region" description="Helical" evidence="6">
    <location>
        <begin position="83"/>
        <end position="105"/>
    </location>
</feature>
<organism evidence="8 9">
    <name type="scientific">Desulforapulum autotrophicum (strain ATCC 43914 / DSM 3382 / VKM B-1955 / HRM2)</name>
    <name type="common">Desulfobacterium autotrophicum</name>
    <dbReference type="NCBI Taxonomy" id="177437"/>
    <lineage>
        <taxon>Bacteria</taxon>
        <taxon>Pseudomonadati</taxon>
        <taxon>Thermodesulfobacteriota</taxon>
        <taxon>Desulfobacteria</taxon>
        <taxon>Desulfobacterales</taxon>
        <taxon>Desulfobacteraceae</taxon>
        <taxon>Desulforapulum</taxon>
    </lineage>
</organism>
<evidence type="ECO:0000313" key="8">
    <source>
        <dbReference type="EMBL" id="ACN14278.1"/>
    </source>
</evidence>
<dbReference type="InterPro" id="IPR015867">
    <property type="entry name" value="N-reg_PII/ATP_PRibTrfase_C"/>
</dbReference>
<keyword evidence="5 6" id="KW-0472">Membrane</keyword>
<feature type="transmembrane region" description="Helical" evidence="6">
    <location>
        <begin position="111"/>
        <end position="132"/>
    </location>
</feature>
<dbReference type="PANTHER" id="PTHR33545">
    <property type="entry name" value="UPF0750 MEMBRANE PROTEIN YITT-RELATED"/>
    <property type="match status" value="1"/>
</dbReference>
<dbReference type="Proteomes" id="UP000000442">
    <property type="component" value="Chromosome"/>
</dbReference>
<evidence type="ECO:0000313" key="9">
    <source>
        <dbReference type="Proteomes" id="UP000000442"/>
    </source>
</evidence>
<evidence type="ECO:0000256" key="1">
    <source>
        <dbReference type="ARBA" id="ARBA00004651"/>
    </source>
</evidence>
<dbReference type="CDD" id="cd16380">
    <property type="entry name" value="YitT_C"/>
    <property type="match status" value="1"/>
</dbReference>
<gene>
    <name evidence="8" type="ordered locus">HRM2_11660</name>
</gene>
<dbReference type="EMBL" id="CP001087">
    <property type="protein sequence ID" value="ACN14278.1"/>
    <property type="molecule type" value="Genomic_DNA"/>
</dbReference>
<dbReference type="PANTHER" id="PTHR33545:SF5">
    <property type="entry name" value="UPF0750 MEMBRANE PROTEIN YITT"/>
    <property type="match status" value="1"/>
</dbReference>
<dbReference type="Pfam" id="PF10035">
    <property type="entry name" value="DUF2179"/>
    <property type="match status" value="1"/>
</dbReference>
<dbReference type="RefSeq" id="WP_015903067.1">
    <property type="nucleotide sequence ID" value="NC_012108.1"/>
</dbReference>
<keyword evidence="2" id="KW-1003">Cell membrane</keyword>
<protein>
    <recommendedName>
        <fullName evidence="7">DUF2179 domain-containing protein</fullName>
    </recommendedName>
</protein>
<dbReference type="InterPro" id="IPR003740">
    <property type="entry name" value="YitT"/>
</dbReference>
<feature type="transmembrane region" description="Helical" evidence="6">
    <location>
        <begin position="153"/>
        <end position="172"/>
    </location>
</feature>
<evidence type="ECO:0000256" key="4">
    <source>
        <dbReference type="ARBA" id="ARBA00022989"/>
    </source>
</evidence>
<dbReference type="OrthoDB" id="5401948at2"/>